<sequence length="147" mass="16928">MSQIKEKLQADLKEAMKAQNTFLRDTIRMLNAAIKQVEVDTREVLDDTKIIKILKTAYKQREDAAIAYQQANREDLLAKEKQEMEIISTYLPKQLSDDELRERICKIIQELGATSQKDMGKVMAQTTQLRDVADGRRISAMVKELLQ</sequence>
<dbReference type="RefSeq" id="WP_023948146.1">
    <property type="nucleotide sequence ID" value="NZ_UAWL01000006.1"/>
</dbReference>
<proteinExistence type="predicted"/>
<dbReference type="GO" id="GO:0016884">
    <property type="term" value="F:carbon-nitrogen ligase activity, with glutamine as amido-N-donor"/>
    <property type="evidence" value="ECO:0007669"/>
    <property type="project" value="InterPro"/>
</dbReference>
<dbReference type="EMBL" id="UAWL01000006">
    <property type="protein sequence ID" value="SQB99274.1"/>
    <property type="molecule type" value="Genomic_DNA"/>
</dbReference>
<dbReference type="InterPro" id="IPR042184">
    <property type="entry name" value="YqeY/Aim41_N"/>
</dbReference>
<dbReference type="PANTHER" id="PTHR28055:SF1">
    <property type="entry name" value="ALTERED INHERITANCE OF MITOCHONDRIA PROTEIN 41, MITOCHONDRIAL"/>
    <property type="match status" value="1"/>
</dbReference>
<gene>
    <name evidence="1" type="primary">yqeY</name>
    <name evidence="1" type="ORF">NCTC13102_01666</name>
</gene>
<dbReference type="PANTHER" id="PTHR28055">
    <property type="entry name" value="ALTERED INHERITANCE OF MITOCHONDRIA PROTEIN 41, MITOCHONDRIAL"/>
    <property type="match status" value="1"/>
</dbReference>
<reference evidence="1 2" key="1">
    <citation type="submission" date="2018-06" db="EMBL/GenBank/DDBJ databases">
        <authorList>
            <consortium name="Pathogen Informatics"/>
            <person name="Doyle S."/>
        </authorList>
    </citation>
    <scope>NUCLEOTIDE SEQUENCE [LARGE SCALE GENOMIC DNA]</scope>
    <source>
        <strain evidence="1 2">NCTC13102</strain>
    </source>
</reference>
<dbReference type="AlphaFoldDB" id="A0A2X3BHR9"/>
<dbReference type="InterPro" id="IPR003789">
    <property type="entry name" value="Asn/Gln_tRNA_amidoTrase-B-like"/>
</dbReference>
<organism evidence="1 2">
    <name type="scientific">Helicobacter fennelliae</name>
    <dbReference type="NCBI Taxonomy" id="215"/>
    <lineage>
        <taxon>Bacteria</taxon>
        <taxon>Pseudomonadati</taxon>
        <taxon>Campylobacterota</taxon>
        <taxon>Epsilonproteobacteria</taxon>
        <taxon>Campylobacterales</taxon>
        <taxon>Helicobacteraceae</taxon>
        <taxon>Helicobacter</taxon>
    </lineage>
</organism>
<dbReference type="Gene3D" id="1.10.10.410">
    <property type="match status" value="1"/>
</dbReference>
<dbReference type="InterPro" id="IPR019004">
    <property type="entry name" value="YqeY/Aim41"/>
</dbReference>
<dbReference type="Gene3D" id="1.10.1510.10">
    <property type="entry name" value="Uncharacterised protein YqeY/AIM41 PF09424, N-terminal domain"/>
    <property type="match status" value="1"/>
</dbReference>
<accession>A0A2X3BHR9</accession>
<dbReference type="Pfam" id="PF09424">
    <property type="entry name" value="YqeY"/>
    <property type="match status" value="1"/>
</dbReference>
<evidence type="ECO:0000313" key="1">
    <source>
        <dbReference type="EMBL" id="SQB99274.1"/>
    </source>
</evidence>
<name>A0A2X3BHR9_9HELI</name>
<dbReference type="Proteomes" id="UP000250166">
    <property type="component" value="Unassembled WGS sequence"/>
</dbReference>
<dbReference type="SUPFAM" id="SSF89095">
    <property type="entry name" value="GatB/YqeY motif"/>
    <property type="match status" value="1"/>
</dbReference>
<protein>
    <submittedName>
        <fullName evidence="1">GatB/Yqey family protein</fullName>
    </submittedName>
</protein>
<evidence type="ECO:0000313" key="2">
    <source>
        <dbReference type="Proteomes" id="UP000250166"/>
    </source>
</evidence>
<dbReference type="InterPro" id="IPR023168">
    <property type="entry name" value="GatB_Yqey_C_2"/>
</dbReference>